<name>A0ABQ5SRY2_9ACTN</name>
<organism evidence="1 2">
    <name type="scientific">Nocardioides luteus</name>
    <dbReference type="NCBI Taxonomy" id="1844"/>
    <lineage>
        <taxon>Bacteria</taxon>
        <taxon>Bacillati</taxon>
        <taxon>Actinomycetota</taxon>
        <taxon>Actinomycetes</taxon>
        <taxon>Propionibacteriales</taxon>
        <taxon>Nocardioidaceae</taxon>
        <taxon>Nocardioides</taxon>
    </lineage>
</organism>
<reference evidence="1" key="1">
    <citation type="journal article" date="2014" name="Int. J. Syst. Evol. Microbiol.">
        <title>Complete genome of a new Firmicutes species belonging to the dominant human colonic microbiota ('Ruminococcus bicirculans') reveals two chromosomes and a selective capacity to utilize plant glucans.</title>
        <authorList>
            <consortium name="NISC Comparative Sequencing Program"/>
            <person name="Wegmann U."/>
            <person name="Louis P."/>
            <person name="Goesmann A."/>
            <person name="Henrissat B."/>
            <person name="Duncan S.H."/>
            <person name="Flint H.J."/>
        </authorList>
    </citation>
    <scope>NUCLEOTIDE SEQUENCE</scope>
    <source>
        <strain evidence="1">VKM Ac-1246</strain>
    </source>
</reference>
<reference evidence="1" key="2">
    <citation type="submission" date="2023-01" db="EMBL/GenBank/DDBJ databases">
        <authorList>
            <person name="Sun Q."/>
            <person name="Evtushenko L."/>
        </authorList>
    </citation>
    <scope>NUCLEOTIDE SEQUENCE</scope>
    <source>
        <strain evidence="1">VKM Ac-1246</strain>
    </source>
</reference>
<dbReference type="Proteomes" id="UP001142292">
    <property type="component" value="Unassembled WGS sequence"/>
</dbReference>
<proteinExistence type="predicted"/>
<sequence length="78" mass="7782">MAGGAPVRVVAPGGAEVADWLGAATSASPATRVVAMPMLNFLLIFLGARGSALMHVPIIRGSPDAATPTKVHLSDSGC</sequence>
<evidence type="ECO:0000313" key="2">
    <source>
        <dbReference type="Proteomes" id="UP001142292"/>
    </source>
</evidence>
<comment type="caution">
    <text evidence="1">The sequence shown here is derived from an EMBL/GenBank/DDBJ whole genome shotgun (WGS) entry which is preliminary data.</text>
</comment>
<gene>
    <name evidence="1" type="ORF">GCM10017579_04560</name>
</gene>
<keyword evidence="2" id="KW-1185">Reference proteome</keyword>
<accession>A0ABQ5SRY2</accession>
<protein>
    <submittedName>
        <fullName evidence="1">Uncharacterized protein</fullName>
    </submittedName>
</protein>
<dbReference type="EMBL" id="BSEL01000001">
    <property type="protein sequence ID" value="GLJ66420.1"/>
    <property type="molecule type" value="Genomic_DNA"/>
</dbReference>
<evidence type="ECO:0000313" key="1">
    <source>
        <dbReference type="EMBL" id="GLJ66420.1"/>
    </source>
</evidence>